<sequence length="57" mass="5932">MKSDEKLFCARCLAIAALLLAAGLVAMVLEHGSSLWMGGLSQELAGSLQRAADLVSN</sequence>
<protein>
    <submittedName>
        <fullName evidence="2">Uncharacterized protein</fullName>
    </submittedName>
</protein>
<keyword evidence="1" id="KW-1133">Transmembrane helix</keyword>
<name>A0ABT1B0L8_9FLAO</name>
<feature type="transmembrane region" description="Helical" evidence="1">
    <location>
        <begin position="7"/>
        <end position="29"/>
    </location>
</feature>
<evidence type="ECO:0000313" key="2">
    <source>
        <dbReference type="EMBL" id="MCO5725830.1"/>
    </source>
</evidence>
<evidence type="ECO:0000256" key="1">
    <source>
        <dbReference type="SAM" id="Phobius"/>
    </source>
</evidence>
<dbReference type="Proteomes" id="UP001206312">
    <property type="component" value="Unassembled WGS sequence"/>
</dbReference>
<gene>
    <name evidence="2" type="ORF">NG653_13260</name>
</gene>
<keyword evidence="1" id="KW-0812">Transmembrane</keyword>
<keyword evidence="3" id="KW-1185">Reference proteome</keyword>
<dbReference type="EMBL" id="JAMXIB010000013">
    <property type="protein sequence ID" value="MCO5725830.1"/>
    <property type="molecule type" value="Genomic_DNA"/>
</dbReference>
<dbReference type="RefSeq" id="WP_252742202.1">
    <property type="nucleotide sequence ID" value="NZ_JAMXIB010000013.1"/>
</dbReference>
<organism evidence="2 3">
    <name type="scientific">Robiginitalea marina</name>
    <dbReference type="NCBI Taxonomy" id="2954105"/>
    <lineage>
        <taxon>Bacteria</taxon>
        <taxon>Pseudomonadati</taxon>
        <taxon>Bacteroidota</taxon>
        <taxon>Flavobacteriia</taxon>
        <taxon>Flavobacteriales</taxon>
        <taxon>Flavobacteriaceae</taxon>
        <taxon>Robiginitalea</taxon>
    </lineage>
</organism>
<reference evidence="2 3" key="1">
    <citation type="submission" date="2022-06" db="EMBL/GenBank/DDBJ databases">
        <authorList>
            <person name="Xuan X."/>
        </authorList>
    </citation>
    <scope>NUCLEOTIDE SEQUENCE [LARGE SCALE GENOMIC DNA]</scope>
    <source>
        <strain evidence="2 3">2V75</strain>
    </source>
</reference>
<keyword evidence="1" id="KW-0472">Membrane</keyword>
<proteinExistence type="predicted"/>
<comment type="caution">
    <text evidence="2">The sequence shown here is derived from an EMBL/GenBank/DDBJ whole genome shotgun (WGS) entry which is preliminary data.</text>
</comment>
<accession>A0ABT1B0L8</accession>
<evidence type="ECO:0000313" key="3">
    <source>
        <dbReference type="Proteomes" id="UP001206312"/>
    </source>
</evidence>